<name>A0A165K232_EXIGL</name>
<dbReference type="Proteomes" id="UP000077266">
    <property type="component" value="Unassembled WGS sequence"/>
</dbReference>
<dbReference type="InParanoid" id="A0A165K232"/>
<proteinExistence type="predicted"/>
<dbReference type="EMBL" id="KV425953">
    <property type="protein sequence ID" value="KZV95674.1"/>
    <property type="molecule type" value="Genomic_DNA"/>
</dbReference>
<feature type="chain" id="PRO_5007860476" evidence="1">
    <location>
        <begin position="17"/>
        <end position="179"/>
    </location>
</feature>
<evidence type="ECO:0000256" key="1">
    <source>
        <dbReference type="SAM" id="SignalP"/>
    </source>
</evidence>
<dbReference type="OrthoDB" id="268479at2759"/>
<evidence type="ECO:0000313" key="2">
    <source>
        <dbReference type="EMBL" id="KZV95674.1"/>
    </source>
</evidence>
<sequence length="179" mass="20031">MRTWASYLLLVSNAIAIPQRLHRCYFSCLGLRFHTRQPHSIAINPYTGNGGPILAIPCTGFAVSDSVCTRYAPKVPQLLVRHDSAAAADMFFKTVKERLEHPHARPLSSVHRAPNPNYAAREAFLPALHFLGGLDRRDAYSFLGSYERTRHRGAGGTYSSVRRFSITRIRRGSAGHTFH</sequence>
<protein>
    <submittedName>
        <fullName evidence="2">Uncharacterized protein</fullName>
    </submittedName>
</protein>
<keyword evidence="3" id="KW-1185">Reference proteome</keyword>
<dbReference type="STRING" id="1314781.A0A165K232"/>
<keyword evidence="1" id="KW-0732">Signal</keyword>
<dbReference type="AlphaFoldDB" id="A0A165K232"/>
<evidence type="ECO:0000313" key="3">
    <source>
        <dbReference type="Proteomes" id="UP000077266"/>
    </source>
</evidence>
<reference evidence="2 3" key="1">
    <citation type="journal article" date="2016" name="Mol. Biol. Evol.">
        <title>Comparative Genomics of Early-Diverging Mushroom-Forming Fungi Provides Insights into the Origins of Lignocellulose Decay Capabilities.</title>
        <authorList>
            <person name="Nagy L.G."/>
            <person name="Riley R."/>
            <person name="Tritt A."/>
            <person name="Adam C."/>
            <person name="Daum C."/>
            <person name="Floudas D."/>
            <person name="Sun H."/>
            <person name="Yadav J.S."/>
            <person name="Pangilinan J."/>
            <person name="Larsson K.H."/>
            <person name="Matsuura K."/>
            <person name="Barry K."/>
            <person name="Labutti K."/>
            <person name="Kuo R."/>
            <person name="Ohm R.A."/>
            <person name="Bhattacharya S.S."/>
            <person name="Shirouzu T."/>
            <person name="Yoshinaga Y."/>
            <person name="Martin F.M."/>
            <person name="Grigoriev I.V."/>
            <person name="Hibbett D.S."/>
        </authorList>
    </citation>
    <scope>NUCLEOTIDE SEQUENCE [LARGE SCALE GENOMIC DNA]</scope>
    <source>
        <strain evidence="2 3">HHB12029</strain>
    </source>
</reference>
<feature type="signal peptide" evidence="1">
    <location>
        <begin position="1"/>
        <end position="16"/>
    </location>
</feature>
<gene>
    <name evidence="2" type="ORF">EXIGLDRAFT_465087</name>
</gene>
<accession>A0A165K232</accession>
<organism evidence="2 3">
    <name type="scientific">Exidia glandulosa HHB12029</name>
    <dbReference type="NCBI Taxonomy" id="1314781"/>
    <lineage>
        <taxon>Eukaryota</taxon>
        <taxon>Fungi</taxon>
        <taxon>Dikarya</taxon>
        <taxon>Basidiomycota</taxon>
        <taxon>Agaricomycotina</taxon>
        <taxon>Agaricomycetes</taxon>
        <taxon>Auriculariales</taxon>
        <taxon>Exidiaceae</taxon>
        <taxon>Exidia</taxon>
    </lineage>
</organism>